<evidence type="ECO:0000313" key="2">
    <source>
        <dbReference type="EMBL" id="KKK49546.1"/>
    </source>
</evidence>
<evidence type="ECO:0000259" key="1">
    <source>
        <dbReference type="PROSITE" id="PS51186"/>
    </source>
</evidence>
<name>A0A0F8YN86_9ZZZZ</name>
<reference evidence="2" key="1">
    <citation type="journal article" date="2015" name="Nature">
        <title>Complex archaea that bridge the gap between prokaryotes and eukaryotes.</title>
        <authorList>
            <person name="Spang A."/>
            <person name="Saw J.H."/>
            <person name="Jorgensen S.L."/>
            <person name="Zaremba-Niedzwiedzka K."/>
            <person name="Martijn J."/>
            <person name="Lind A.E."/>
            <person name="van Eijk R."/>
            <person name="Schleper C."/>
            <person name="Guy L."/>
            <person name="Ettema T.J."/>
        </authorList>
    </citation>
    <scope>NUCLEOTIDE SEQUENCE</scope>
</reference>
<feature type="domain" description="N-acetyltransferase" evidence="1">
    <location>
        <begin position="126"/>
        <end position="300"/>
    </location>
</feature>
<gene>
    <name evidence="2" type="ORF">LCGC14_3133970</name>
</gene>
<dbReference type="GO" id="GO:0016747">
    <property type="term" value="F:acyltransferase activity, transferring groups other than amino-acyl groups"/>
    <property type="evidence" value="ECO:0007669"/>
    <property type="project" value="InterPro"/>
</dbReference>
<sequence length="300" mass="35050">VDHTFNDYYNSKIGMFGSFESVRRPEVAGALFAETEHWLIGQGMDAIRGPINPVEECWGFLYNGFERAATFMMPYNPSYYNEYMDGIGYQKVKDLLAFEGDAEKGYQIPERFIHFREKLLARRTNILIRRIDMKHLNRDAEAIWRISNQAFRNNWGWVPYDKDEIKSVIKKFKPIADPDTIWMVEDNGLPIGFCLGFPDINIILRQIRGRILPFGFITLVRKRKHLQNYRLFGLALLPEYHGLGLDVLLYMSLFEALTPRRVRLEASYILEDNLSMINALKKLGLKLIKTYRVYEKTLSG</sequence>
<dbReference type="AlphaFoldDB" id="A0A0F8YN86"/>
<dbReference type="EMBL" id="LAZR01068485">
    <property type="protein sequence ID" value="KKK49546.1"/>
    <property type="molecule type" value="Genomic_DNA"/>
</dbReference>
<dbReference type="PANTHER" id="PTHR41368:SF1">
    <property type="entry name" value="PROTEIN YGHO"/>
    <property type="match status" value="1"/>
</dbReference>
<organism evidence="2">
    <name type="scientific">marine sediment metagenome</name>
    <dbReference type="NCBI Taxonomy" id="412755"/>
    <lineage>
        <taxon>unclassified sequences</taxon>
        <taxon>metagenomes</taxon>
        <taxon>ecological metagenomes</taxon>
    </lineage>
</organism>
<dbReference type="PROSITE" id="PS51186">
    <property type="entry name" value="GNAT"/>
    <property type="match status" value="1"/>
</dbReference>
<dbReference type="InterPro" id="IPR000182">
    <property type="entry name" value="GNAT_dom"/>
</dbReference>
<dbReference type="InterPro" id="IPR016181">
    <property type="entry name" value="Acyl_CoA_acyltransferase"/>
</dbReference>
<dbReference type="PANTHER" id="PTHR41368">
    <property type="entry name" value="PROTEIN YGHO"/>
    <property type="match status" value="1"/>
</dbReference>
<feature type="non-terminal residue" evidence="2">
    <location>
        <position position="1"/>
    </location>
</feature>
<accession>A0A0F8YN86</accession>
<dbReference type="InterPro" id="IPR039968">
    <property type="entry name" value="BcerS-like"/>
</dbReference>
<comment type="caution">
    <text evidence="2">The sequence shown here is derived from an EMBL/GenBank/DDBJ whole genome shotgun (WGS) entry which is preliminary data.</text>
</comment>
<dbReference type="SUPFAM" id="SSF55729">
    <property type="entry name" value="Acyl-CoA N-acyltransferases (Nat)"/>
    <property type="match status" value="1"/>
</dbReference>
<dbReference type="Gene3D" id="3.40.630.30">
    <property type="match status" value="1"/>
</dbReference>
<protein>
    <recommendedName>
        <fullName evidence="1">N-acetyltransferase domain-containing protein</fullName>
    </recommendedName>
</protein>
<proteinExistence type="predicted"/>